<proteinExistence type="predicted"/>
<sequence length="86" mass="9885">MKIPKGIHRDYTIIEKGKNVDRYDTLREDEEFEEALLEKQIQAQITKEVVNMVNQDQPGIQIMHIVNKVTITLISKQPAVPVKSAK</sequence>
<accession>A0A915I8U7</accession>
<dbReference type="AlphaFoldDB" id="A0A915I8U7"/>
<organism evidence="1 2">
    <name type="scientific">Romanomermis culicivorax</name>
    <name type="common">Nematode worm</name>
    <dbReference type="NCBI Taxonomy" id="13658"/>
    <lineage>
        <taxon>Eukaryota</taxon>
        <taxon>Metazoa</taxon>
        <taxon>Ecdysozoa</taxon>
        <taxon>Nematoda</taxon>
        <taxon>Enoplea</taxon>
        <taxon>Dorylaimia</taxon>
        <taxon>Mermithida</taxon>
        <taxon>Mermithoidea</taxon>
        <taxon>Mermithidae</taxon>
        <taxon>Romanomermis</taxon>
    </lineage>
</organism>
<evidence type="ECO:0000313" key="2">
    <source>
        <dbReference type="WBParaSite" id="nRc.2.0.1.t10292-RA"/>
    </source>
</evidence>
<protein>
    <submittedName>
        <fullName evidence="2">Uncharacterized protein</fullName>
    </submittedName>
</protein>
<dbReference type="Proteomes" id="UP000887565">
    <property type="component" value="Unplaced"/>
</dbReference>
<keyword evidence="1" id="KW-1185">Reference proteome</keyword>
<name>A0A915I8U7_ROMCU</name>
<evidence type="ECO:0000313" key="1">
    <source>
        <dbReference type="Proteomes" id="UP000887565"/>
    </source>
</evidence>
<dbReference type="WBParaSite" id="nRc.2.0.1.t10292-RA">
    <property type="protein sequence ID" value="nRc.2.0.1.t10292-RA"/>
    <property type="gene ID" value="nRc.2.0.1.g10292"/>
</dbReference>
<reference evidence="2" key="1">
    <citation type="submission" date="2022-11" db="UniProtKB">
        <authorList>
            <consortium name="WormBaseParasite"/>
        </authorList>
    </citation>
    <scope>IDENTIFICATION</scope>
</reference>